<gene>
    <name evidence="13" type="ORF">Vbra_17101</name>
</gene>
<evidence type="ECO:0000256" key="4">
    <source>
        <dbReference type="ARBA" id="ARBA00022763"/>
    </source>
</evidence>
<evidence type="ECO:0000256" key="2">
    <source>
        <dbReference type="ARBA" id="ARBA00010205"/>
    </source>
</evidence>
<keyword evidence="8" id="KW-0539">Nucleus</keyword>
<comment type="similarity">
    <text evidence="2">Belongs to the tyrosyl-DNA phosphodiesterase family.</text>
</comment>
<dbReference type="PhylomeDB" id="A0A0G4G5K9"/>
<feature type="region of interest" description="Disordered" evidence="12">
    <location>
        <begin position="365"/>
        <end position="391"/>
    </location>
</feature>
<comment type="subcellular location">
    <subcellularLocation>
        <location evidence="1">Nucleus</location>
    </subcellularLocation>
</comment>
<feature type="compositionally biased region" description="Basic and acidic residues" evidence="12">
    <location>
        <begin position="1"/>
        <end position="29"/>
    </location>
</feature>
<evidence type="ECO:0000256" key="1">
    <source>
        <dbReference type="ARBA" id="ARBA00004123"/>
    </source>
</evidence>
<keyword evidence="14" id="KW-1185">Reference proteome</keyword>
<keyword evidence="7" id="KW-0234">DNA repair</keyword>
<feature type="active site" description="Proton donor/acceptor" evidence="9">
    <location>
        <position position="392"/>
    </location>
</feature>
<evidence type="ECO:0000256" key="9">
    <source>
        <dbReference type="PIRSR" id="PIRSR610347-1"/>
    </source>
</evidence>
<feature type="compositionally biased region" description="Low complexity" evidence="12">
    <location>
        <begin position="460"/>
        <end position="482"/>
    </location>
</feature>
<dbReference type="Gene3D" id="3.30.870.10">
    <property type="entry name" value="Endonuclease Chain A"/>
    <property type="match status" value="2"/>
</dbReference>
<accession>A0A0G4G5K9</accession>
<keyword evidence="4" id="KW-0227">DNA damage</keyword>
<evidence type="ECO:0000313" key="14">
    <source>
        <dbReference type="Proteomes" id="UP000041254"/>
    </source>
</evidence>
<feature type="site" description="Interaction with DNA" evidence="11">
    <location>
        <position position="423"/>
    </location>
</feature>
<dbReference type="STRING" id="1169540.A0A0G4G5K9"/>
<dbReference type="PANTHER" id="PTHR12415:SF0">
    <property type="entry name" value="TYROSYL-DNA PHOSPHODIESTERASE 1"/>
    <property type="match status" value="1"/>
</dbReference>
<keyword evidence="6" id="KW-0269">Exonuclease</keyword>
<dbReference type="GO" id="GO:0005634">
    <property type="term" value="C:nucleus"/>
    <property type="evidence" value="ECO:0007669"/>
    <property type="project" value="UniProtKB-SubCell"/>
</dbReference>
<dbReference type="OMA" id="PLIKECW"/>
<evidence type="ECO:0000256" key="7">
    <source>
        <dbReference type="ARBA" id="ARBA00023204"/>
    </source>
</evidence>
<sequence>MADSGEEHASKRRRVDGEKVDLTKRDEQRSSLPASSGSQTAASTGWLWRCQPFYLNAIVDYGRAGGANEGCLSIRDIIEGESGQVQELLLANFMIDLDWMVSECPVMRKMQRITILTGEGSALDQSAGRLRKTGPRVEVYRPPLPIAFGSFHAKMILLTFNDRIRVCIHTANFIYPDWWRKNQAIYVQDFPRKQQQQGSQPSTDMEDMEDQLVAFLRATTKAGDWCDKIRQFDYSTAIGKIVASVPGAHKGSDINRWGHMRLRDVLSSQPDPQNLQDFHLVCQFSSLGSLSDKWLLEEFAGTMVSSSSHRRPARPSVPMHIVLPTVQQVRTSIEGWAAGSSIPIPSKNLKPFLQPMLHKWGTHTNTSRAGASSTSACPSVPHPPGRSNAMPHIKTFLKYGYRKDDTDRSPELAWAFLGSHNLSKAAWGELQKNNSQLSIRSYELGVVVSPSTLQQLSPLLPHPSLMTRSSGPSSSAAAAAASPPSPPTVRSFLWHKTSDDTTNAPLPRLYPATARPPKTPSGCRAIGVPVPYPLPPVAYVQVRDEPWCVDGKHSGVDDMGQTCPSQLTRFYGNGRADF</sequence>
<evidence type="ECO:0000256" key="3">
    <source>
        <dbReference type="ARBA" id="ARBA00022722"/>
    </source>
</evidence>
<dbReference type="GO" id="GO:0003697">
    <property type="term" value="F:single-stranded DNA binding"/>
    <property type="evidence" value="ECO:0007669"/>
    <property type="project" value="TreeGrafter"/>
</dbReference>
<dbReference type="AlphaFoldDB" id="A0A0G4G5K9"/>
<keyword evidence="3" id="KW-0540">Nuclease</keyword>
<protein>
    <recommendedName>
        <fullName evidence="15">PLD phosphodiesterase domain-containing protein</fullName>
    </recommendedName>
</protein>
<dbReference type="Proteomes" id="UP000041254">
    <property type="component" value="Unassembled WGS sequence"/>
</dbReference>
<dbReference type="OrthoDB" id="47785at2759"/>
<dbReference type="GO" id="GO:0017005">
    <property type="term" value="F:3'-tyrosyl-DNA phosphodiesterase activity"/>
    <property type="evidence" value="ECO:0007669"/>
    <property type="project" value="TreeGrafter"/>
</dbReference>
<dbReference type="Pfam" id="PF06087">
    <property type="entry name" value="Tyr-DNA_phospho"/>
    <property type="match status" value="1"/>
</dbReference>
<dbReference type="GO" id="GO:0003690">
    <property type="term" value="F:double-stranded DNA binding"/>
    <property type="evidence" value="ECO:0007669"/>
    <property type="project" value="TreeGrafter"/>
</dbReference>
<evidence type="ECO:0000313" key="13">
    <source>
        <dbReference type="EMBL" id="CEM23753.1"/>
    </source>
</evidence>
<evidence type="ECO:0000256" key="12">
    <source>
        <dbReference type="SAM" id="MobiDB-lite"/>
    </source>
</evidence>
<name>A0A0G4G5K9_VITBC</name>
<dbReference type="PANTHER" id="PTHR12415">
    <property type="entry name" value="TYROSYL-DNA PHOSPHODIESTERASE 1"/>
    <property type="match status" value="1"/>
</dbReference>
<evidence type="ECO:0000256" key="11">
    <source>
        <dbReference type="PIRSR" id="PIRSR610347-3"/>
    </source>
</evidence>
<feature type="region of interest" description="Disordered" evidence="12">
    <location>
        <begin position="1"/>
        <end position="39"/>
    </location>
</feature>
<dbReference type="InterPro" id="IPR010347">
    <property type="entry name" value="Tdp1"/>
</dbReference>
<feature type="active site" description="Nucleophile" evidence="9">
    <location>
        <position position="152"/>
    </location>
</feature>
<reference evidence="13 14" key="1">
    <citation type="submission" date="2014-11" db="EMBL/GenBank/DDBJ databases">
        <authorList>
            <person name="Zhu J."/>
            <person name="Qi W."/>
            <person name="Song R."/>
        </authorList>
    </citation>
    <scope>NUCLEOTIDE SEQUENCE [LARGE SCALE GENOMIC DNA]</scope>
</reference>
<dbReference type="EMBL" id="CDMY01000571">
    <property type="protein sequence ID" value="CEM23753.1"/>
    <property type="molecule type" value="Genomic_DNA"/>
</dbReference>
<dbReference type="InParanoid" id="A0A0G4G5K9"/>
<evidence type="ECO:0000256" key="8">
    <source>
        <dbReference type="ARBA" id="ARBA00023242"/>
    </source>
</evidence>
<dbReference type="GO" id="GO:0006281">
    <property type="term" value="P:DNA repair"/>
    <property type="evidence" value="ECO:0007669"/>
    <property type="project" value="UniProtKB-KW"/>
</dbReference>
<evidence type="ECO:0000256" key="5">
    <source>
        <dbReference type="ARBA" id="ARBA00022801"/>
    </source>
</evidence>
<feature type="binding site" evidence="10">
    <location>
        <position position="154"/>
    </location>
    <ligand>
        <name>substrate</name>
    </ligand>
</feature>
<proteinExistence type="inferred from homology"/>
<dbReference type="VEuPathDB" id="CryptoDB:Vbra_17101"/>
<feature type="region of interest" description="Disordered" evidence="12">
    <location>
        <begin position="460"/>
        <end position="518"/>
    </location>
</feature>
<evidence type="ECO:0008006" key="15">
    <source>
        <dbReference type="Google" id="ProtNLM"/>
    </source>
</evidence>
<organism evidence="13 14">
    <name type="scientific">Vitrella brassicaformis (strain CCMP3155)</name>
    <dbReference type="NCBI Taxonomy" id="1169540"/>
    <lineage>
        <taxon>Eukaryota</taxon>
        <taxon>Sar</taxon>
        <taxon>Alveolata</taxon>
        <taxon>Colpodellida</taxon>
        <taxon>Vitrellaceae</taxon>
        <taxon>Vitrella</taxon>
    </lineage>
</organism>
<feature type="compositionally biased region" description="Polar residues" evidence="12">
    <location>
        <begin position="365"/>
        <end position="377"/>
    </location>
</feature>
<dbReference type="CDD" id="cd09123">
    <property type="entry name" value="PLDc_Tdp1_2"/>
    <property type="match status" value="1"/>
</dbReference>
<evidence type="ECO:0000256" key="10">
    <source>
        <dbReference type="PIRSR" id="PIRSR610347-2"/>
    </source>
</evidence>
<dbReference type="SUPFAM" id="SSF56024">
    <property type="entry name" value="Phospholipase D/nuclease"/>
    <property type="match status" value="2"/>
</dbReference>
<dbReference type="CDD" id="cd09122">
    <property type="entry name" value="PLDc_Tdp1_1"/>
    <property type="match status" value="1"/>
</dbReference>
<evidence type="ECO:0000256" key="6">
    <source>
        <dbReference type="ARBA" id="ARBA00022839"/>
    </source>
</evidence>
<feature type="binding site" evidence="10">
    <location>
        <position position="394"/>
    </location>
    <ligand>
        <name>substrate</name>
    </ligand>
</feature>
<keyword evidence="5" id="KW-0378">Hydrolase</keyword>
<dbReference type="GO" id="GO:0004527">
    <property type="term" value="F:exonuclease activity"/>
    <property type="evidence" value="ECO:0007669"/>
    <property type="project" value="UniProtKB-KW"/>
</dbReference>